<organism evidence="1 2">
    <name type="scientific">Dactylonectria macrodidyma</name>
    <dbReference type="NCBI Taxonomy" id="307937"/>
    <lineage>
        <taxon>Eukaryota</taxon>
        <taxon>Fungi</taxon>
        <taxon>Dikarya</taxon>
        <taxon>Ascomycota</taxon>
        <taxon>Pezizomycotina</taxon>
        <taxon>Sordariomycetes</taxon>
        <taxon>Hypocreomycetidae</taxon>
        <taxon>Hypocreales</taxon>
        <taxon>Nectriaceae</taxon>
        <taxon>Dactylonectria</taxon>
    </lineage>
</organism>
<reference evidence="1" key="1">
    <citation type="journal article" date="2021" name="Nat. Commun.">
        <title>Genetic determinants of endophytism in the Arabidopsis root mycobiome.</title>
        <authorList>
            <person name="Mesny F."/>
            <person name="Miyauchi S."/>
            <person name="Thiergart T."/>
            <person name="Pickel B."/>
            <person name="Atanasova L."/>
            <person name="Karlsson M."/>
            <person name="Huettel B."/>
            <person name="Barry K.W."/>
            <person name="Haridas S."/>
            <person name="Chen C."/>
            <person name="Bauer D."/>
            <person name="Andreopoulos W."/>
            <person name="Pangilinan J."/>
            <person name="LaButti K."/>
            <person name="Riley R."/>
            <person name="Lipzen A."/>
            <person name="Clum A."/>
            <person name="Drula E."/>
            <person name="Henrissat B."/>
            <person name="Kohler A."/>
            <person name="Grigoriev I.V."/>
            <person name="Martin F.M."/>
            <person name="Hacquard S."/>
        </authorList>
    </citation>
    <scope>NUCLEOTIDE SEQUENCE</scope>
    <source>
        <strain evidence="1">MPI-CAGE-AT-0147</strain>
    </source>
</reference>
<evidence type="ECO:0000313" key="1">
    <source>
        <dbReference type="EMBL" id="KAH7143919.1"/>
    </source>
</evidence>
<keyword evidence="2" id="KW-1185">Reference proteome</keyword>
<name>A0A9P9ET48_9HYPO</name>
<proteinExistence type="predicted"/>
<dbReference type="EMBL" id="JAGMUV010000009">
    <property type="protein sequence ID" value="KAH7143919.1"/>
    <property type="molecule type" value="Genomic_DNA"/>
</dbReference>
<gene>
    <name evidence="1" type="ORF">EDB81DRAFT_796819</name>
</gene>
<dbReference type="AlphaFoldDB" id="A0A9P9ET48"/>
<sequence length="82" mass="9253">MVVFLCISSYLTAVGGFCLRTFLIRLSAERHDTKPGVWQCFTVAAILLHPRSGRIFVGSICYQHPSSNFGELELICPYSLWQ</sequence>
<evidence type="ECO:0000313" key="2">
    <source>
        <dbReference type="Proteomes" id="UP000738349"/>
    </source>
</evidence>
<dbReference type="Proteomes" id="UP000738349">
    <property type="component" value="Unassembled WGS sequence"/>
</dbReference>
<accession>A0A9P9ET48</accession>
<comment type="caution">
    <text evidence="1">The sequence shown here is derived from an EMBL/GenBank/DDBJ whole genome shotgun (WGS) entry which is preliminary data.</text>
</comment>
<protein>
    <submittedName>
        <fullName evidence="1">Uncharacterized protein</fullName>
    </submittedName>
</protein>